<comment type="caution">
    <text evidence="1">The sequence shown here is derived from an EMBL/GenBank/DDBJ whole genome shotgun (WGS) entry which is preliminary data.</text>
</comment>
<gene>
    <name evidence="1" type="ORF">LEP1GSC195_3597</name>
</gene>
<organism evidence="1 2">
    <name type="scientific">Leptospira wolbachii serovar Codice str. CDC</name>
    <dbReference type="NCBI Taxonomy" id="1218599"/>
    <lineage>
        <taxon>Bacteria</taxon>
        <taxon>Pseudomonadati</taxon>
        <taxon>Spirochaetota</taxon>
        <taxon>Spirochaetia</taxon>
        <taxon>Leptospirales</taxon>
        <taxon>Leptospiraceae</taxon>
        <taxon>Leptospira</taxon>
    </lineage>
</organism>
<evidence type="ECO:0000313" key="2">
    <source>
        <dbReference type="Proteomes" id="UP000013984"/>
    </source>
</evidence>
<dbReference type="Gene3D" id="3.40.430.10">
    <property type="entry name" value="Dihydrofolate Reductase, subunit A"/>
    <property type="match status" value="1"/>
</dbReference>
<proteinExistence type="predicted"/>
<sequence>MSFDGFLSTVDTIFYGRISYDNWGNYQPTNDANEVEIKLWEGVHSKKKYVFSTQPKIDNNAEYINVNIIKKWKR</sequence>
<dbReference type="AlphaFoldDB" id="R9A0B5"/>
<evidence type="ECO:0000313" key="1">
    <source>
        <dbReference type="EMBL" id="EOQ95429.1"/>
    </source>
</evidence>
<protein>
    <submittedName>
        <fullName evidence="1">Uncharacterized protein</fullName>
    </submittedName>
</protein>
<keyword evidence="2" id="KW-1185">Reference proteome</keyword>
<accession>R9A0B5</accession>
<dbReference type="Proteomes" id="UP000013984">
    <property type="component" value="Unassembled WGS sequence"/>
</dbReference>
<name>R9A0B5_9LEPT</name>
<dbReference type="InterPro" id="IPR024072">
    <property type="entry name" value="DHFR-like_dom_sf"/>
</dbReference>
<dbReference type="EMBL" id="AOGZ02000014">
    <property type="protein sequence ID" value="EOQ95429.1"/>
    <property type="molecule type" value="Genomic_DNA"/>
</dbReference>
<reference evidence="1" key="1">
    <citation type="submission" date="2013-04" db="EMBL/GenBank/DDBJ databases">
        <authorList>
            <person name="Harkins D.M."/>
            <person name="Durkin A.S."/>
            <person name="Brinkac L.M."/>
            <person name="Haft D.H."/>
            <person name="Selengut J.D."/>
            <person name="Sanka R."/>
            <person name="DePew J."/>
            <person name="Purushe J."/>
            <person name="Galloway R.L."/>
            <person name="Vinetz J.M."/>
            <person name="Sutton G.G."/>
            <person name="Nierman W.C."/>
            <person name="Fouts D.E."/>
        </authorList>
    </citation>
    <scope>NUCLEOTIDE SEQUENCE [LARGE SCALE GENOMIC DNA]</scope>
    <source>
        <strain evidence="1">CDC</strain>
    </source>
</reference>
<dbReference type="STRING" id="1218599.LEP1GSC195_3597"/>